<organism evidence="1">
    <name type="scientific">Microvirus mar19</name>
    <dbReference type="NCBI Taxonomy" id="2851151"/>
    <lineage>
        <taxon>Viruses</taxon>
        <taxon>Monodnaviria</taxon>
        <taxon>Sangervirae</taxon>
        <taxon>Phixviricota</taxon>
        <taxon>Malgrandaviricetes</taxon>
        <taxon>Petitvirales</taxon>
        <taxon>Microviridae</taxon>
    </lineage>
</organism>
<sequence>MAKRKVELFVGDKSMTVKGISVAQSCYDAVFLLADAMDISYDKLPPLSIIVTTVYGGND</sequence>
<protein>
    <submittedName>
        <fullName evidence="1">Uncharacterized protein</fullName>
    </submittedName>
</protein>
<dbReference type="EMBL" id="MZ089765">
    <property type="protein sequence ID" value="QXN75072.1"/>
    <property type="molecule type" value="Genomic_DNA"/>
</dbReference>
<accession>A0A8F5RBZ6</accession>
<reference evidence="1" key="1">
    <citation type="submission" date="2021-04" db="EMBL/GenBank/DDBJ databases">
        <title>Genomes of microviruses identified in yellow-bellied marmot fecal samples.</title>
        <authorList>
            <person name="Varsani A."/>
            <person name="Kraberger S."/>
            <person name="Chatterjee A."/>
            <person name="Richet C."/>
            <person name="Fontenele R.S."/>
            <person name="Schmidlin K."/>
            <person name="Blumstein D.T."/>
        </authorList>
    </citation>
    <scope>NUCLEOTIDE SEQUENCE</scope>
    <source>
        <strain evidence="1">Mar19</strain>
    </source>
</reference>
<name>A0A8F5RBZ6_9VIRU</name>
<proteinExistence type="predicted"/>
<evidence type="ECO:0000313" key="1">
    <source>
        <dbReference type="EMBL" id="QXN75072.1"/>
    </source>
</evidence>